<name>A0A395HDJ7_9EURO</name>
<accession>A0A395HDJ7</accession>
<evidence type="ECO:0000313" key="3">
    <source>
        <dbReference type="Proteomes" id="UP000249402"/>
    </source>
</evidence>
<gene>
    <name evidence="2" type="ORF">BO80DRAFT_431464</name>
</gene>
<keyword evidence="1" id="KW-1133">Transmembrane helix</keyword>
<dbReference type="Proteomes" id="UP000249402">
    <property type="component" value="Unassembled WGS sequence"/>
</dbReference>
<dbReference type="GeneID" id="37225607"/>
<proteinExistence type="predicted"/>
<dbReference type="OrthoDB" id="4501358at2759"/>
<keyword evidence="1" id="KW-0472">Membrane</keyword>
<evidence type="ECO:0000256" key="1">
    <source>
        <dbReference type="SAM" id="Phobius"/>
    </source>
</evidence>
<evidence type="ECO:0000313" key="2">
    <source>
        <dbReference type="EMBL" id="RAL05543.1"/>
    </source>
</evidence>
<dbReference type="AlphaFoldDB" id="A0A395HDJ7"/>
<keyword evidence="3" id="KW-1185">Reference proteome</keyword>
<protein>
    <submittedName>
        <fullName evidence="2">Uncharacterized protein</fullName>
    </submittedName>
</protein>
<sequence>MFCFPFSFMHTLLWPPHPSEQPSPKGGLDRETVTKILRPLYLLFATSEAAEMHLETARTTFLTTDTTVYIPGDSSEMEQILKHFKAAPTGVKRPEGSFFSKTICGMIRGIGQCQNKVIYGIVSTILTWCIFACILGITFMATSSYVHNDPPTQPVTQGHPISTYQDLMVRAMRNAGIRYAGIRPFPDDFNGEGVLEQYQILGLKTPTTGLTFREVYVTHYRTQEIFVRRPTPGKTLWPGREVAIPQCDMHNVSYAKKKRAEVNTEGQGAIMSAFVDSWGRLDENSTIMFHEPGVSTKHVEFYFDVAAE</sequence>
<keyword evidence="1" id="KW-0812">Transmembrane</keyword>
<dbReference type="VEuPathDB" id="FungiDB:BO80DRAFT_431464"/>
<reference evidence="2 3" key="1">
    <citation type="submission" date="2018-02" db="EMBL/GenBank/DDBJ databases">
        <title>The genomes of Aspergillus section Nigri reveals drivers in fungal speciation.</title>
        <authorList>
            <consortium name="DOE Joint Genome Institute"/>
            <person name="Vesth T.C."/>
            <person name="Nybo J."/>
            <person name="Theobald S."/>
            <person name="Brandl J."/>
            <person name="Frisvad J.C."/>
            <person name="Nielsen K.F."/>
            <person name="Lyhne E.K."/>
            <person name="Kogle M.E."/>
            <person name="Kuo A."/>
            <person name="Riley R."/>
            <person name="Clum A."/>
            <person name="Nolan M."/>
            <person name="Lipzen A."/>
            <person name="Salamov A."/>
            <person name="Henrissat B."/>
            <person name="Wiebenga A."/>
            <person name="De vries R.P."/>
            <person name="Grigoriev I.V."/>
            <person name="Mortensen U.H."/>
            <person name="Andersen M.R."/>
            <person name="Baker S.E."/>
        </authorList>
    </citation>
    <scope>NUCLEOTIDE SEQUENCE [LARGE SCALE GENOMIC DNA]</scope>
    <source>
        <strain evidence="2 3">CBS 121593</strain>
    </source>
</reference>
<dbReference type="EMBL" id="KZ824421">
    <property type="protein sequence ID" value="RAL05543.1"/>
    <property type="molecule type" value="Genomic_DNA"/>
</dbReference>
<dbReference type="RefSeq" id="XP_025579870.1">
    <property type="nucleotide sequence ID" value="XM_025720742.1"/>
</dbReference>
<feature type="transmembrane region" description="Helical" evidence="1">
    <location>
        <begin position="117"/>
        <end position="141"/>
    </location>
</feature>
<organism evidence="2 3">
    <name type="scientific">Aspergillus ibericus CBS 121593</name>
    <dbReference type="NCBI Taxonomy" id="1448316"/>
    <lineage>
        <taxon>Eukaryota</taxon>
        <taxon>Fungi</taxon>
        <taxon>Dikarya</taxon>
        <taxon>Ascomycota</taxon>
        <taxon>Pezizomycotina</taxon>
        <taxon>Eurotiomycetes</taxon>
        <taxon>Eurotiomycetidae</taxon>
        <taxon>Eurotiales</taxon>
        <taxon>Aspergillaceae</taxon>
        <taxon>Aspergillus</taxon>
        <taxon>Aspergillus subgen. Circumdati</taxon>
    </lineage>
</organism>